<dbReference type="UniPathway" id="UPA00034">
    <property type="reaction ID" value="UER00025"/>
</dbReference>
<dbReference type="GO" id="GO:0005829">
    <property type="term" value="C:cytosol"/>
    <property type="evidence" value="ECO:0007669"/>
    <property type="project" value="TreeGrafter"/>
</dbReference>
<comment type="similarity">
    <text evidence="2 8">Belongs to the diaminopimelate epimerase family.</text>
</comment>
<keyword evidence="8" id="KW-0963">Cytoplasm</keyword>
<feature type="site" description="Could be important to modulate the pK values of the two catalytic cysteine residues" evidence="8">
    <location>
        <position position="171"/>
    </location>
</feature>
<sequence>MVKLLKVHGSENTFFLFDLTQFEKQPSLSSIAKLAVACQKSANPVFKNIDGILVVTNSTHPDCLGKMIVINADGSRASMCGNGLRTVTRYLAERYQKKQFHVETDQADLAVTSEPELAPNVPAFGVEIGPIRFNQAAFPFANLHTATIQNQPLPDLDHDLRFSAIAVPNPHLISFVSKAVLQSDRLEKLGTRLNSKNQYFPDGVNVSFATILGENRLFVRTFERGVGFTNACGTGMSATSLAYAINQSGGDFDRLVTVFNPGGMVKVHAVCRAENYQLQLIANATTLGYITIPTTALWQHQFDQANYQQTNEETAYQAWVKAIKN</sequence>
<evidence type="ECO:0000256" key="9">
    <source>
        <dbReference type="PROSITE-ProRule" id="PRU10125"/>
    </source>
</evidence>
<dbReference type="OrthoDB" id="9805408at2"/>
<dbReference type="Pfam" id="PF01678">
    <property type="entry name" value="DAP_epimerase"/>
    <property type="match status" value="2"/>
</dbReference>
<comment type="subcellular location">
    <subcellularLocation>
        <location evidence="8">Cytoplasm</location>
    </subcellularLocation>
</comment>
<reference evidence="10 11" key="1">
    <citation type="submission" date="2012-08" db="EMBL/GenBank/DDBJ databases">
        <title>Genome sequencing of Lactobacillus florum 8D.</title>
        <authorList>
            <person name="Kim E.B."/>
            <person name="Marco M.L."/>
        </authorList>
    </citation>
    <scope>NUCLEOTIDE SEQUENCE [LARGE SCALE GENOMIC DNA]</scope>
    <source>
        <strain evidence="10 11">8D</strain>
    </source>
</reference>
<evidence type="ECO:0000313" key="10">
    <source>
        <dbReference type="EMBL" id="ETO41064.1"/>
    </source>
</evidence>
<organism evidence="10 11">
    <name type="scientific">Fructilactobacillus florum 8D</name>
    <dbReference type="NCBI Taxonomy" id="1221538"/>
    <lineage>
        <taxon>Bacteria</taxon>
        <taxon>Bacillati</taxon>
        <taxon>Bacillota</taxon>
        <taxon>Bacilli</taxon>
        <taxon>Lactobacillales</taxon>
        <taxon>Lactobacillaceae</taxon>
        <taxon>Fructilactobacillus</taxon>
    </lineage>
</organism>
<keyword evidence="4 8" id="KW-0028">Amino-acid biosynthesis</keyword>
<protein>
    <recommendedName>
        <fullName evidence="3 8">Diaminopimelate epimerase</fullName>
        <shortName evidence="8">DAP epimerase</shortName>
        <ecNumber evidence="3 8">5.1.1.7</ecNumber>
    </recommendedName>
    <alternativeName>
        <fullName evidence="8">PLP-independent amino acid racemase</fullName>
    </alternativeName>
</protein>
<evidence type="ECO:0000256" key="4">
    <source>
        <dbReference type="ARBA" id="ARBA00022605"/>
    </source>
</evidence>
<dbReference type="NCBIfam" id="TIGR00652">
    <property type="entry name" value="DapF"/>
    <property type="match status" value="1"/>
</dbReference>
<keyword evidence="5 8" id="KW-0457">Lysine biosynthesis</keyword>
<evidence type="ECO:0000313" key="11">
    <source>
        <dbReference type="Proteomes" id="UP000019474"/>
    </source>
</evidence>
<feature type="binding site" evidence="8">
    <location>
        <begin position="81"/>
        <end position="82"/>
    </location>
    <ligand>
        <name>substrate</name>
    </ligand>
</feature>
<feature type="binding site" evidence="8">
    <location>
        <begin position="223"/>
        <end position="224"/>
    </location>
    <ligand>
        <name>substrate</name>
    </ligand>
</feature>
<dbReference type="EC" id="5.1.1.7" evidence="3 8"/>
<comment type="caution">
    <text evidence="10">The sequence shown here is derived from an EMBL/GenBank/DDBJ whole genome shotgun (WGS) entry which is preliminary data.</text>
</comment>
<evidence type="ECO:0000256" key="5">
    <source>
        <dbReference type="ARBA" id="ARBA00023154"/>
    </source>
</evidence>
<dbReference type="AlphaFoldDB" id="W9EN31"/>
<dbReference type="SUPFAM" id="SSF54506">
    <property type="entry name" value="Diaminopimelate epimerase-like"/>
    <property type="match status" value="2"/>
</dbReference>
<evidence type="ECO:0000256" key="7">
    <source>
        <dbReference type="ARBA" id="ARBA00051712"/>
    </source>
</evidence>
<accession>W9EN31</accession>
<evidence type="ECO:0000256" key="8">
    <source>
        <dbReference type="HAMAP-Rule" id="MF_00197"/>
    </source>
</evidence>
<comment type="subunit">
    <text evidence="8">Homodimer.</text>
</comment>
<feature type="binding site" evidence="8">
    <location>
        <position position="12"/>
    </location>
    <ligand>
        <name>substrate</name>
    </ligand>
</feature>
<evidence type="ECO:0000256" key="6">
    <source>
        <dbReference type="ARBA" id="ARBA00023235"/>
    </source>
</evidence>
<feature type="binding site" evidence="8">
    <location>
        <position position="205"/>
    </location>
    <ligand>
        <name>substrate</name>
    </ligand>
</feature>
<evidence type="ECO:0000256" key="1">
    <source>
        <dbReference type="ARBA" id="ARBA00005196"/>
    </source>
</evidence>
<comment type="pathway">
    <text evidence="1 8">Amino-acid biosynthesis; L-lysine biosynthesis via DAP pathway; DL-2,6-diaminopimelate from LL-2,6-diaminopimelate: step 1/1.</text>
</comment>
<dbReference type="GO" id="GO:0008837">
    <property type="term" value="F:diaminopimelate epimerase activity"/>
    <property type="evidence" value="ECO:0007669"/>
    <property type="project" value="UniProtKB-UniRule"/>
</dbReference>
<dbReference type="InterPro" id="IPR018510">
    <property type="entry name" value="DAP_epimerase_AS"/>
</dbReference>
<dbReference type="EMBL" id="ALXG01000001">
    <property type="protein sequence ID" value="ETO41064.1"/>
    <property type="molecule type" value="Genomic_DNA"/>
</dbReference>
<proteinExistence type="inferred from homology"/>
<comment type="caution">
    <text evidence="8">Lacks conserved residue(s) required for the propagation of feature annotation.</text>
</comment>
<comment type="catalytic activity">
    <reaction evidence="7 8">
        <text>(2S,6S)-2,6-diaminopimelate = meso-2,6-diaminopimelate</text>
        <dbReference type="Rhea" id="RHEA:15393"/>
        <dbReference type="ChEBI" id="CHEBI:57609"/>
        <dbReference type="ChEBI" id="CHEBI:57791"/>
        <dbReference type="EC" id="5.1.1.7"/>
    </reaction>
</comment>
<dbReference type="Gene3D" id="3.10.310.10">
    <property type="entry name" value="Diaminopimelate Epimerase, Chain A, domain 1"/>
    <property type="match status" value="2"/>
</dbReference>
<dbReference type="HAMAP" id="MF_00197">
    <property type="entry name" value="DAP_epimerase"/>
    <property type="match status" value="1"/>
</dbReference>
<dbReference type="PROSITE" id="PS01326">
    <property type="entry name" value="DAP_EPIMERASE"/>
    <property type="match status" value="1"/>
</dbReference>
<gene>
    <name evidence="8" type="primary">dapF</name>
    <name evidence="10" type="ORF">B808_2</name>
</gene>
<feature type="active site" description="Proton acceptor" evidence="8">
    <location>
        <position position="232"/>
    </location>
</feature>
<keyword evidence="6 8" id="KW-0413">Isomerase</keyword>
<comment type="function">
    <text evidence="8">Catalyzes the stereoinversion of LL-2,6-diaminopimelate (L,L-DAP) to meso-diaminopimelate (meso-DAP), a precursor of L-lysine and an essential component of the bacterial peptidoglycan.</text>
</comment>
<dbReference type="GO" id="GO:0009089">
    <property type="term" value="P:lysine biosynthetic process via diaminopimelate"/>
    <property type="evidence" value="ECO:0007669"/>
    <property type="project" value="UniProtKB-UniRule"/>
</dbReference>
<keyword evidence="11" id="KW-1185">Reference proteome</keyword>
<dbReference type="PANTHER" id="PTHR31689">
    <property type="entry name" value="DIAMINOPIMELATE EPIMERASE, CHLOROPLASTIC"/>
    <property type="match status" value="1"/>
</dbReference>
<dbReference type="Proteomes" id="UP000019474">
    <property type="component" value="Unassembled WGS sequence"/>
</dbReference>
<dbReference type="PANTHER" id="PTHR31689:SF0">
    <property type="entry name" value="DIAMINOPIMELATE EPIMERASE"/>
    <property type="match status" value="1"/>
</dbReference>
<name>W9EN31_9LACO</name>
<dbReference type="InterPro" id="IPR001653">
    <property type="entry name" value="DAP_epimerase_DapF"/>
</dbReference>
<evidence type="ECO:0000256" key="3">
    <source>
        <dbReference type="ARBA" id="ARBA00013080"/>
    </source>
</evidence>
<feature type="binding site" evidence="8">
    <location>
        <begin position="233"/>
        <end position="234"/>
    </location>
    <ligand>
        <name>substrate</name>
    </ligand>
</feature>
<feature type="active site" description="Proton donor" evidence="8">
    <location>
        <position position="80"/>
    </location>
</feature>
<feature type="binding site" evidence="8">
    <location>
        <position position="71"/>
    </location>
    <ligand>
        <name>substrate</name>
    </ligand>
</feature>
<feature type="site" description="Could be important to modulate the pK values of the two catalytic cysteine residues" evidence="8">
    <location>
        <position position="223"/>
    </location>
</feature>
<dbReference type="PATRIC" id="fig|1221538.3.peg.2"/>
<dbReference type="RefSeq" id="WP_009167078.1">
    <property type="nucleotide sequence ID" value="NZ_ALXG01000001.1"/>
</dbReference>
<feature type="binding site" evidence="8">
    <location>
        <position position="169"/>
    </location>
    <ligand>
        <name>substrate</name>
    </ligand>
</feature>
<feature type="active site" evidence="9">
    <location>
        <position position="80"/>
    </location>
</feature>
<evidence type="ECO:0000256" key="2">
    <source>
        <dbReference type="ARBA" id="ARBA00010219"/>
    </source>
</evidence>